<dbReference type="GO" id="GO:0015288">
    <property type="term" value="F:porin activity"/>
    <property type="evidence" value="ECO:0007669"/>
    <property type="project" value="UniProtKB-KW"/>
</dbReference>
<keyword evidence="7" id="KW-0626">Porin</keyword>
<dbReference type="Proteomes" id="UP000004521">
    <property type="component" value="Chromosome II"/>
</dbReference>
<gene>
    <name evidence="12" type="ORF">VFSR5_A1009</name>
</gene>
<dbReference type="InterPro" id="IPR011250">
    <property type="entry name" value="OMP/PagP_B-barrel"/>
</dbReference>
<evidence type="ECO:0000256" key="10">
    <source>
        <dbReference type="PROSITE-ProRule" id="PRU00473"/>
    </source>
</evidence>
<dbReference type="PROSITE" id="PS51123">
    <property type="entry name" value="OMPA_2"/>
    <property type="match status" value="1"/>
</dbReference>
<evidence type="ECO:0000256" key="6">
    <source>
        <dbReference type="ARBA" id="ARBA00023065"/>
    </source>
</evidence>
<comment type="similarity">
    <text evidence="2">Belongs to the outer membrane OOP (TC 1.B.6) superfamily. OmpA family.</text>
</comment>
<dbReference type="RefSeq" id="WP_005423747.1">
    <property type="nucleotide sequence ID" value="NZ_CM001401.1"/>
</dbReference>
<dbReference type="InterPro" id="IPR006664">
    <property type="entry name" value="OMP_bac"/>
</dbReference>
<dbReference type="InterPro" id="IPR050330">
    <property type="entry name" value="Bact_OuterMem_StrucFunc"/>
</dbReference>
<keyword evidence="9" id="KW-0998">Cell outer membrane</keyword>
<evidence type="ECO:0000256" key="4">
    <source>
        <dbReference type="ARBA" id="ARBA00022452"/>
    </source>
</evidence>
<dbReference type="InterPro" id="IPR000498">
    <property type="entry name" value="OmpA-like_TM_dom"/>
</dbReference>
<accession>A0AAV3EP86</accession>
<protein>
    <submittedName>
        <fullName evidence="12">OmpA/MotB domain-containing protein</fullName>
    </submittedName>
</protein>
<dbReference type="GO" id="GO:0009279">
    <property type="term" value="C:cell outer membrane"/>
    <property type="evidence" value="ECO:0007669"/>
    <property type="project" value="UniProtKB-SubCell"/>
</dbReference>
<evidence type="ECO:0000313" key="12">
    <source>
        <dbReference type="EMBL" id="EHN68424.1"/>
    </source>
</evidence>
<dbReference type="Pfam" id="PF01389">
    <property type="entry name" value="OmpA_membrane"/>
    <property type="match status" value="1"/>
</dbReference>
<evidence type="ECO:0000259" key="11">
    <source>
        <dbReference type="PROSITE" id="PS51123"/>
    </source>
</evidence>
<reference evidence="12 13" key="1">
    <citation type="journal article" date="2012" name="J. Bacteriol.">
        <title>Draft Genome Sequence of Vibrio fischeri SR5, a Strain Isolated from the Light Organ of the Mediterranean Squid Sepiola robusta.</title>
        <authorList>
            <person name="Gyllborg M.C."/>
            <person name="Sahl J.W."/>
            <person name="Cronin D.C.III."/>
            <person name="Rasko D.A."/>
            <person name="Mandel M.J."/>
        </authorList>
    </citation>
    <scope>NUCLEOTIDE SEQUENCE [LARGE SCALE GENOMIC DNA]</scope>
    <source>
        <strain evidence="12 13">SR5</strain>
    </source>
</reference>
<name>A0AAV3EP86_ALIFS</name>
<dbReference type="GO" id="GO:0006811">
    <property type="term" value="P:monoatomic ion transport"/>
    <property type="evidence" value="ECO:0007669"/>
    <property type="project" value="UniProtKB-KW"/>
</dbReference>
<dbReference type="InterPro" id="IPR006665">
    <property type="entry name" value="OmpA-like"/>
</dbReference>
<keyword evidence="8 10" id="KW-0472">Membrane</keyword>
<dbReference type="PANTHER" id="PTHR30329">
    <property type="entry name" value="STATOR ELEMENT OF FLAGELLAR MOTOR COMPLEX"/>
    <property type="match status" value="1"/>
</dbReference>
<dbReference type="Gene3D" id="3.30.1330.60">
    <property type="entry name" value="OmpA-like domain"/>
    <property type="match status" value="1"/>
</dbReference>
<keyword evidence="6" id="KW-0406">Ion transport</keyword>
<evidence type="ECO:0000256" key="5">
    <source>
        <dbReference type="ARBA" id="ARBA00022692"/>
    </source>
</evidence>
<organism evidence="12 13">
    <name type="scientific">Aliivibrio fischeri SR5</name>
    <dbReference type="NCBI Taxonomy" id="1088719"/>
    <lineage>
        <taxon>Bacteria</taxon>
        <taxon>Pseudomonadati</taxon>
        <taxon>Pseudomonadota</taxon>
        <taxon>Gammaproteobacteria</taxon>
        <taxon>Vibrionales</taxon>
        <taxon>Vibrionaceae</taxon>
        <taxon>Aliivibrio</taxon>
    </lineage>
</organism>
<dbReference type="Gene3D" id="2.40.160.20">
    <property type="match status" value="1"/>
</dbReference>
<comment type="caution">
    <text evidence="12">The sequence shown here is derived from an EMBL/GenBank/DDBJ whole genome shotgun (WGS) entry which is preliminary data.</text>
</comment>
<dbReference type="GO" id="GO:0046930">
    <property type="term" value="C:pore complex"/>
    <property type="evidence" value="ECO:0007669"/>
    <property type="project" value="UniProtKB-KW"/>
</dbReference>
<evidence type="ECO:0000313" key="13">
    <source>
        <dbReference type="Proteomes" id="UP000004521"/>
    </source>
</evidence>
<dbReference type="InterPro" id="IPR036737">
    <property type="entry name" value="OmpA-like_sf"/>
</dbReference>
<keyword evidence="4" id="KW-1134">Transmembrane beta strand</keyword>
<dbReference type="PRINTS" id="PR01021">
    <property type="entry name" value="OMPADOMAIN"/>
</dbReference>
<proteinExistence type="inferred from homology"/>
<dbReference type="CDD" id="cd07185">
    <property type="entry name" value="OmpA_C-like"/>
    <property type="match status" value="1"/>
</dbReference>
<evidence type="ECO:0000256" key="3">
    <source>
        <dbReference type="ARBA" id="ARBA00022448"/>
    </source>
</evidence>
<evidence type="ECO:0000256" key="7">
    <source>
        <dbReference type="ARBA" id="ARBA00023114"/>
    </source>
</evidence>
<dbReference type="SUPFAM" id="SSF103088">
    <property type="entry name" value="OmpA-like"/>
    <property type="match status" value="1"/>
</dbReference>
<dbReference type="SUPFAM" id="SSF56925">
    <property type="entry name" value="OMPA-like"/>
    <property type="match status" value="1"/>
</dbReference>
<evidence type="ECO:0000256" key="8">
    <source>
        <dbReference type="ARBA" id="ARBA00023136"/>
    </source>
</evidence>
<evidence type="ECO:0000256" key="2">
    <source>
        <dbReference type="ARBA" id="ARBA00005710"/>
    </source>
</evidence>
<dbReference type="AlphaFoldDB" id="A0AAV3EP86"/>
<evidence type="ECO:0000256" key="9">
    <source>
        <dbReference type="ARBA" id="ARBA00023237"/>
    </source>
</evidence>
<feature type="domain" description="OmpA-like" evidence="11">
    <location>
        <begin position="197"/>
        <end position="314"/>
    </location>
</feature>
<dbReference type="PANTHER" id="PTHR30329:SF21">
    <property type="entry name" value="LIPOPROTEIN YIAD-RELATED"/>
    <property type="match status" value="1"/>
</dbReference>
<sequence>MREKVTFIIGFLVIFPINANEYKLYNTPFIGIKAGLQVSHDYNYKYDSPDSGVYGLFGGIKFTNNFRWDIGYQKWSSLKAAPTQVNVDISLLENTLGYDWYLSNKIGIYSRLGFAYWILDKENSSRGYIDSIGLSPLGEIGFSYSISNNILANIGYQYIDSVGSNSTGKFDSSSLMFSINYSFNKISNNITYEKYVKKEIVKDQFFKIRFDINEYKVNKNNKLLLRGVANLLKNNKRLTLNIIGHTDSSGNSFYNEKLSMRRAKSCATYFIERGISFERISIEGKGEAEPMVDNDTKSNRSRNRRVSMILVENKGEFDELSY</sequence>
<keyword evidence="5" id="KW-0812">Transmembrane</keyword>
<comment type="subcellular location">
    <subcellularLocation>
        <location evidence="1">Cell outer membrane</location>
        <topology evidence="1">Multi-pass membrane protein</topology>
    </subcellularLocation>
</comment>
<dbReference type="EMBL" id="AHIH01000013">
    <property type="protein sequence ID" value="EHN68424.1"/>
    <property type="molecule type" value="Genomic_DNA"/>
</dbReference>
<dbReference type="Pfam" id="PF00691">
    <property type="entry name" value="OmpA"/>
    <property type="match status" value="1"/>
</dbReference>
<evidence type="ECO:0000256" key="1">
    <source>
        <dbReference type="ARBA" id="ARBA00004571"/>
    </source>
</evidence>
<keyword evidence="3" id="KW-0813">Transport</keyword>